<organism evidence="1">
    <name type="scientific">Siphoviridae sp. ctTnV63</name>
    <dbReference type="NCBI Taxonomy" id="2825523"/>
    <lineage>
        <taxon>Viruses</taxon>
        <taxon>Duplodnaviria</taxon>
        <taxon>Heunggongvirae</taxon>
        <taxon>Uroviricota</taxon>
        <taxon>Caudoviricetes</taxon>
    </lineage>
</organism>
<proteinExistence type="predicted"/>
<protein>
    <submittedName>
        <fullName evidence="1">Uncharacterized protein</fullName>
    </submittedName>
</protein>
<dbReference type="EMBL" id="BK015264">
    <property type="protein sequence ID" value="DAD98552.1"/>
    <property type="molecule type" value="Genomic_DNA"/>
</dbReference>
<accession>A0A8S5NWE1</accession>
<sequence length="47" mass="5451">MVYQKSVFSALKKMLNSILPIGENIQICLWIFFRKVPKALGGRIRKN</sequence>
<evidence type="ECO:0000313" key="1">
    <source>
        <dbReference type="EMBL" id="DAD98552.1"/>
    </source>
</evidence>
<reference evidence="1" key="1">
    <citation type="journal article" date="2021" name="Proc. Natl. Acad. Sci. U.S.A.">
        <title>A Catalog of Tens of Thousands of Viruses from Human Metagenomes Reveals Hidden Associations with Chronic Diseases.</title>
        <authorList>
            <person name="Tisza M.J."/>
            <person name="Buck C.B."/>
        </authorList>
    </citation>
    <scope>NUCLEOTIDE SEQUENCE</scope>
    <source>
        <strain evidence="1">CtTnV63</strain>
    </source>
</reference>
<name>A0A8S5NWE1_9CAUD</name>